<feature type="non-terminal residue" evidence="2">
    <location>
        <position position="173"/>
    </location>
</feature>
<dbReference type="EMBL" id="CAJNNW010016915">
    <property type="protein sequence ID" value="CAE8659968.1"/>
    <property type="molecule type" value="Genomic_DNA"/>
</dbReference>
<evidence type="ECO:0008006" key="4">
    <source>
        <dbReference type="Google" id="ProtNLM"/>
    </source>
</evidence>
<accession>A0A813IZ58</accession>
<dbReference type="AlphaFoldDB" id="A0A813IZ58"/>
<evidence type="ECO:0000313" key="2">
    <source>
        <dbReference type="EMBL" id="CAE8659968.1"/>
    </source>
</evidence>
<proteinExistence type="predicted"/>
<feature type="region of interest" description="Disordered" evidence="1">
    <location>
        <begin position="38"/>
        <end position="131"/>
    </location>
</feature>
<gene>
    <name evidence="2" type="ORF">PGLA2088_LOCUS13961</name>
</gene>
<evidence type="ECO:0000256" key="1">
    <source>
        <dbReference type="SAM" id="MobiDB-lite"/>
    </source>
</evidence>
<dbReference type="Proteomes" id="UP000626109">
    <property type="component" value="Unassembled WGS sequence"/>
</dbReference>
<sequence>ALQSSSAERECHLCSYLNPAARMACEICQAPLPALEAAPPRARAGDSTANSGGPSKASKKKRGGKSQKQDRAPTPPVDVVTEVDEDAVEEREALHVDSAREEERRLLQSMGWSPDDDATDEDGGLEEWEIDAAQEQLISKLQAAKTHEGLRERAQREFEAFVQSESTSAGRAL</sequence>
<name>A0A813IZ58_POLGL</name>
<evidence type="ECO:0000313" key="3">
    <source>
        <dbReference type="Proteomes" id="UP000626109"/>
    </source>
</evidence>
<comment type="caution">
    <text evidence="2">The sequence shown here is derived from an EMBL/GenBank/DDBJ whole genome shotgun (WGS) entry which is preliminary data.</text>
</comment>
<feature type="compositionally biased region" description="Acidic residues" evidence="1">
    <location>
        <begin position="114"/>
        <end position="131"/>
    </location>
</feature>
<feature type="compositionally biased region" description="Basic and acidic residues" evidence="1">
    <location>
        <begin position="90"/>
        <end position="106"/>
    </location>
</feature>
<protein>
    <recommendedName>
        <fullName evidence="4">RanBP2-type domain-containing protein</fullName>
    </recommendedName>
</protein>
<reference evidence="2" key="1">
    <citation type="submission" date="2021-02" db="EMBL/GenBank/DDBJ databases">
        <authorList>
            <person name="Dougan E. K."/>
            <person name="Rhodes N."/>
            <person name="Thang M."/>
            <person name="Chan C."/>
        </authorList>
    </citation>
    <scope>NUCLEOTIDE SEQUENCE</scope>
</reference>
<organism evidence="2 3">
    <name type="scientific">Polarella glacialis</name>
    <name type="common">Dinoflagellate</name>
    <dbReference type="NCBI Taxonomy" id="89957"/>
    <lineage>
        <taxon>Eukaryota</taxon>
        <taxon>Sar</taxon>
        <taxon>Alveolata</taxon>
        <taxon>Dinophyceae</taxon>
        <taxon>Suessiales</taxon>
        <taxon>Suessiaceae</taxon>
        <taxon>Polarella</taxon>
    </lineage>
</organism>